<comment type="caution">
    <text evidence="1">The sequence shown here is derived from an EMBL/GenBank/DDBJ whole genome shotgun (WGS) entry which is preliminary data.</text>
</comment>
<dbReference type="InterPro" id="IPR032675">
    <property type="entry name" value="LRR_dom_sf"/>
</dbReference>
<organism evidence="1 2">
    <name type="scientific">Gigaspora margarita</name>
    <dbReference type="NCBI Taxonomy" id="4874"/>
    <lineage>
        <taxon>Eukaryota</taxon>
        <taxon>Fungi</taxon>
        <taxon>Fungi incertae sedis</taxon>
        <taxon>Mucoromycota</taxon>
        <taxon>Glomeromycotina</taxon>
        <taxon>Glomeromycetes</taxon>
        <taxon>Diversisporales</taxon>
        <taxon>Gigasporaceae</taxon>
        <taxon>Gigaspora</taxon>
    </lineage>
</organism>
<accession>A0ABN7X070</accession>
<dbReference type="SUPFAM" id="SSF52058">
    <property type="entry name" value="L domain-like"/>
    <property type="match status" value="1"/>
</dbReference>
<name>A0ABN7X070_GIGMA</name>
<evidence type="ECO:0000313" key="2">
    <source>
        <dbReference type="Proteomes" id="UP000789901"/>
    </source>
</evidence>
<dbReference type="EMBL" id="CAJVQB010077133">
    <property type="protein sequence ID" value="CAG8844797.1"/>
    <property type="molecule type" value="Genomic_DNA"/>
</dbReference>
<keyword evidence="2" id="KW-1185">Reference proteome</keyword>
<protein>
    <submittedName>
        <fullName evidence="1">31837_t:CDS:1</fullName>
    </submittedName>
</protein>
<dbReference type="InterPro" id="IPR001611">
    <property type="entry name" value="Leu-rich_rpt"/>
</dbReference>
<dbReference type="Proteomes" id="UP000789901">
    <property type="component" value="Unassembled WGS sequence"/>
</dbReference>
<dbReference type="PROSITE" id="PS51450">
    <property type="entry name" value="LRR"/>
    <property type="match status" value="1"/>
</dbReference>
<feature type="non-terminal residue" evidence="1">
    <location>
        <position position="82"/>
    </location>
</feature>
<dbReference type="Pfam" id="PF00560">
    <property type="entry name" value="LRR_1"/>
    <property type="match status" value="1"/>
</dbReference>
<sequence>AQEWLDQNYPKEKRNEVLMIKDETKTERLIGELYLDHFNKLTELDLSNNDITKLDVTDCYDLEKLIVANNSLTKLLNHSRDI</sequence>
<feature type="non-terminal residue" evidence="1">
    <location>
        <position position="1"/>
    </location>
</feature>
<reference evidence="1 2" key="1">
    <citation type="submission" date="2021-06" db="EMBL/GenBank/DDBJ databases">
        <authorList>
            <person name="Kallberg Y."/>
            <person name="Tangrot J."/>
            <person name="Rosling A."/>
        </authorList>
    </citation>
    <scope>NUCLEOTIDE SEQUENCE [LARGE SCALE GENOMIC DNA]</scope>
    <source>
        <strain evidence="1 2">120-4 pot B 10/14</strain>
    </source>
</reference>
<gene>
    <name evidence="1" type="ORF">GMARGA_LOCUS37303</name>
</gene>
<proteinExistence type="predicted"/>
<dbReference type="Gene3D" id="3.80.10.10">
    <property type="entry name" value="Ribonuclease Inhibitor"/>
    <property type="match status" value="1"/>
</dbReference>
<evidence type="ECO:0000313" key="1">
    <source>
        <dbReference type="EMBL" id="CAG8844797.1"/>
    </source>
</evidence>